<evidence type="ECO:0000313" key="1">
    <source>
        <dbReference type="EMBL" id="KAJ3530409.1"/>
    </source>
</evidence>
<gene>
    <name evidence="1" type="ORF">NM208_g9343</name>
</gene>
<comment type="caution">
    <text evidence="1">The sequence shown here is derived from an EMBL/GenBank/DDBJ whole genome shotgun (WGS) entry which is preliminary data.</text>
</comment>
<protein>
    <submittedName>
        <fullName evidence="1">Uncharacterized protein</fullName>
    </submittedName>
</protein>
<proteinExistence type="predicted"/>
<reference evidence="1" key="1">
    <citation type="submission" date="2022-08" db="EMBL/GenBank/DDBJ databases">
        <title>Genome Sequence of Fusarium decemcellulare.</title>
        <authorList>
            <person name="Buettner E."/>
        </authorList>
    </citation>
    <scope>NUCLEOTIDE SEQUENCE</scope>
    <source>
        <strain evidence="1">Babe19</strain>
    </source>
</reference>
<dbReference type="EMBL" id="JANRMS010001175">
    <property type="protein sequence ID" value="KAJ3530409.1"/>
    <property type="molecule type" value="Genomic_DNA"/>
</dbReference>
<keyword evidence="2" id="KW-1185">Reference proteome</keyword>
<sequence>MPCGQLDKRRGGHRCAACRKGHQRCDGHQPCLNCQQRGIACAFPRRTTPLQIVRVTSTPTKALTQTPWRYICLFFNGMGILPQSAVLGSDPVITLSNTDEHVNTILVTIGQVYAASRGLNTLNGQERANVKRLLVSQKSIWMRQMKRPTKTTSSCLLCVSLIAIAILLVDGTGDGWRAWTRVVCDDLVNRIAEDMAILSPFDKELIRFLQLNAVLGALSNNERAAGSDFAAAMMQRPLTPIFGSPTSYTQHYEQAFINQWTAATGGISNEMLSLEKKIEGIELIREVSRLQSNIIEILLASPESYEPNCRFLDPYFRWVLVGMSRRLQYPDLHHLECSLPIMPLECLHDQALSTLNELEEMTSHCALDVAVFLPLADHMGDIIESKQDLGRVIRFLSHVEACGFAVAREYREEFEILSEELKS</sequence>
<organism evidence="1 2">
    <name type="scientific">Fusarium decemcellulare</name>
    <dbReference type="NCBI Taxonomy" id="57161"/>
    <lineage>
        <taxon>Eukaryota</taxon>
        <taxon>Fungi</taxon>
        <taxon>Dikarya</taxon>
        <taxon>Ascomycota</taxon>
        <taxon>Pezizomycotina</taxon>
        <taxon>Sordariomycetes</taxon>
        <taxon>Hypocreomycetidae</taxon>
        <taxon>Hypocreales</taxon>
        <taxon>Nectriaceae</taxon>
        <taxon>Fusarium</taxon>
        <taxon>Fusarium decemcellulare species complex</taxon>
    </lineage>
</organism>
<accession>A0ACC1S209</accession>
<dbReference type="Proteomes" id="UP001148629">
    <property type="component" value="Unassembled WGS sequence"/>
</dbReference>
<name>A0ACC1S209_9HYPO</name>
<evidence type="ECO:0000313" key="2">
    <source>
        <dbReference type="Proteomes" id="UP001148629"/>
    </source>
</evidence>